<keyword evidence="3" id="KW-1185">Reference proteome</keyword>
<sequence length="152" mass="16807">MATFKTEAQKSCYEKIFPWLQGIWSDVVIDMEAPHPTAYITAGSACVLVEVLPWGDDDAVVNTRSYVVTNVDLSPELMHYLLRENDRLLFGAFGIDADGDIFLNHAIVGSECDRPELEASVQAVLSLADEYDDAIVSRWGGQRAVDRVPSLT</sequence>
<dbReference type="InterPro" id="IPR054343">
    <property type="entry name" value="TY-Chap_M"/>
</dbReference>
<evidence type="ECO:0000313" key="2">
    <source>
        <dbReference type="EMBL" id="MFG3817607.1"/>
    </source>
</evidence>
<dbReference type="SUPFAM" id="SSF69635">
    <property type="entry name" value="Type III secretory system chaperone-like"/>
    <property type="match status" value="1"/>
</dbReference>
<comment type="caution">
    <text evidence="2">The sequence shown here is derived from an EMBL/GenBank/DDBJ whole genome shotgun (WGS) entry which is preliminary data.</text>
</comment>
<protein>
    <submittedName>
        <fullName evidence="2">YbjN domain-containing protein</fullName>
    </submittedName>
</protein>
<reference evidence="3" key="1">
    <citation type="journal article" date="2024" name="Algal Res.">
        <title>Biochemical, toxicological and genomic investigation of a high-biomass producing Limnothrix strain isolated from Italian shallow drinking water reservoir.</title>
        <authorList>
            <person name="Simonazzi M."/>
            <person name="Shishido T.K."/>
            <person name="Delbaje E."/>
            <person name="Wahlsten M."/>
            <person name="Fewer D.P."/>
            <person name="Sivonen K."/>
            <person name="Pezzolesi L."/>
            <person name="Pistocchi R."/>
        </authorList>
    </citation>
    <scope>NUCLEOTIDE SEQUENCE [LARGE SCALE GENOMIC DNA]</scope>
    <source>
        <strain evidence="3">LRLZ20PSL1</strain>
    </source>
</reference>
<accession>A0ABW7C9U3</accession>
<dbReference type="Pfam" id="PF22551">
    <property type="entry name" value="TY-Chap1"/>
    <property type="match status" value="1"/>
</dbReference>
<dbReference type="EMBL" id="JAZAQF010000049">
    <property type="protein sequence ID" value="MFG3817607.1"/>
    <property type="molecule type" value="Genomic_DNA"/>
</dbReference>
<name>A0ABW7C9U3_9CYAN</name>
<evidence type="ECO:0000313" key="3">
    <source>
        <dbReference type="Proteomes" id="UP001604335"/>
    </source>
</evidence>
<gene>
    <name evidence="2" type="ORF">VPK24_08155</name>
</gene>
<evidence type="ECO:0000259" key="1">
    <source>
        <dbReference type="Pfam" id="PF22551"/>
    </source>
</evidence>
<dbReference type="RefSeq" id="WP_099534564.1">
    <property type="nucleotide sequence ID" value="NZ_JAZAQF010000049.1"/>
</dbReference>
<organism evidence="2 3">
    <name type="scientific">Limnothrix redekei LRLZ20PSL1</name>
    <dbReference type="NCBI Taxonomy" id="3112953"/>
    <lineage>
        <taxon>Bacteria</taxon>
        <taxon>Bacillati</taxon>
        <taxon>Cyanobacteriota</taxon>
        <taxon>Cyanophyceae</taxon>
        <taxon>Pseudanabaenales</taxon>
        <taxon>Pseudanabaenaceae</taxon>
        <taxon>Limnothrix</taxon>
    </lineage>
</organism>
<proteinExistence type="predicted"/>
<dbReference type="Gene3D" id="3.30.1460.10">
    <property type="match status" value="1"/>
</dbReference>
<dbReference type="Proteomes" id="UP001604335">
    <property type="component" value="Unassembled WGS sequence"/>
</dbReference>
<feature type="domain" description="TY-Chap central" evidence="1">
    <location>
        <begin position="40"/>
        <end position="146"/>
    </location>
</feature>